<dbReference type="GO" id="GO:0009927">
    <property type="term" value="F:histidine phosphotransfer kinase activity"/>
    <property type="evidence" value="ECO:0007669"/>
    <property type="project" value="TreeGrafter"/>
</dbReference>
<dbReference type="InterPro" id="IPR004358">
    <property type="entry name" value="Sig_transdc_His_kin-like_C"/>
</dbReference>
<feature type="region of interest" description="Disordered" evidence="15">
    <location>
        <begin position="965"/>
        <end position="1035"/>
    </location>
</feature>
<comment type="catalytic activity">
    <reaction evidence="1">
        <text>ATP + protein L-histidine = ADP + protein N-phospho-L-histidine.</text>
        <dbReference type="EC" id="2.7.13.3"/>
    </reaction>
</comment>
<keyword evidence="5" id="KW-0808">Transferase</keyword>
<feature type="compositionally biased region" description="Polar residues" evidence="15">
    <location>
        <begin position="926"/>
        <end position="938"/>
    </location>
</feature>
<evidence type="ECO:0000259" key="18">
    <source>
        <dbReference type="PROSITE" id="PS50110"/>
    </source>
</evidence>
<dbReference type="SMART" id="SM00448">
    <property type="entry name" value="REC"/>
    <property type="match status" value="1"/>
</dbReference>
<dbReference type="EMBL" id="LGRB01000020">
    <property type="protein sequence ID" value="OCT45200.1"/>
    <property type="molecule type" value="Genomic_DNA"/>
</dbReference>
<dbReference type="STRING" id="86049.A0A1C1C9I5"/>
<feature type="transmembrane region" description="Helical" evidence="16">
    <location>
        <begin position="52"/>
        <end position="73"/>
    </location>
</feature>
<feature type="compositionally biased region" description="Gly residues" evidence="15">
    <location>
        <begin position="1182"/>
        <end position="1191"/>
    </location>
</feature>
<dbReference type="FunFam" id="1.10.287.130:FF:000004">
    <property type="entry name" value="Ethylene receptor 1"/>
    <property type="match status" value="1"/>
</dbReference>
<dbReference type="VEuPathDB" id="FungiDB:CLCR_05369"/>
<reference evidence="20" key="1">
    <citation type="submission" date="2015-07" db="EMBL/GenBank/DDBJ databases">
        <authorList>
            <person name="Teixeira M.M."/>
            <person name="Souza R.C."/>
            <person name="Almeida L.G."/>
            <person name="Vicente V.A."/>
            <person name="de Hoog S."/>
            <person name="Bocca A.L."/>
            <person name="de Almeida S.R."/>
            <person name="Vasconcelos A.T."/>
            <person name="Felipe M.S."/>
        </authorList>
    </citation>
    <scope>NUCLEOTIDE SEQUENCE [LARGE SCALE GENOMIC DNA]</scope>
    <source>
        <strain evidence="20">KSF</strain>
    </source>
</reference>
<feature type="compositionally biased region" description="Low complexity" evidence="15">
    <location>
        <begin position="1170"/>
        <end position="1181"/>
    </location>
</feature>
<evidence type="ECO:0000256" key="8">
    <source>
        <dbReference type="ARBA" id="ARBA00022777"/>
    </source>
</evidence>
<feature type="coiled-coil region" evidence="14">
    <location>
        <begin position="538"/>
        <end position="565"/>
    </location>
</feature>
<evidence type="ECO:0000313" key="19">
    <source>
        <dbReference type="EMBL" id="OCT45200.1"/>
    </source>
</evidence>
<dbReference type="GO" id="GO:0005524">
    <property type="term" value="F:ATP binding"/>
    <property type="evidence" value="ECO:0007669"/>
    <property type="project" value="UniProtKB-KW"/>
</dbReference>
<evidence type="ECO:0000313" key="20">
    <source>
        <dbReference type="Proteomes" id="UP000094526"/>
    </source>
</evidence>
<dbReference type="GO" id="GO:0005886">
    <property type="term" value="C:plasma membrane"/>
    <property type="evidence" value="ECO:0007669"/>
    <property type="project" value="TreeGrafter"/>
</dbReference>
<dbReference type="InterPro" id="IPR036890">
    <property type="entry name" value="HATPase_C_sf"/>
</dbReference>
<dbReference type="EC" id="2.7.13.3" evidence="3"/>
<evidence type="ECO:0000256" key="6">
    <source>
        <dbReference type="ARBA" id="ARBA00022692"/>
    </source>
</evidence>
<accession>A0A1C1C9I5</accession>
<feature type="region of interest" description="Disordered" evidence="15">
    <location>
        <begin position="1"/>
        <end position="36"/>
    </location>
</feature>
<feature type="region of interest" description="Disordered" evidence="15">
    <location>
        <begin position="912"/>
        <end position="941"/>
    </location>
</feature>
<keyword evidence="10 16" id="KW-1133">Transmembrane helix</keyword>
<feature type="compositionally biased region" description="Polar residues" evidence="15">
    <location>
        <begin position="8"/>
        <end position="27"/>
    </location>
</feature>
<evidence type="ECO:0000256" key="15">
    <source>
        <dbReference type="SAM" id="MobiDB-lite"/>
    </source>
</evidence>
<dbReference type="SMART" id="SM00387">
    <property type="entry name" value="HATPase_c"/>
    <property type="match status" value="1"/>
</dbReference>
<dbReference type="Gene3D" id="1.10.287.130">
    <property type="match status" value="1"/>
</dbReference>
<dbReference type="PANTHER" id="PTHR43047">
    <property type="entry name" value="TWO-COMPONENT HISTIDINE PROTEIN KINASE"/>
    <property type="match status" value="1"/>
</dbReference>
<dbReference type="CDD" id="cd17546">
    <property type="entry name" value="REC_hyHK_CKI1_RcsC-like"/>
    <property type="match status" value="1"/>
</dbReference>
<comment type="caution">
    <text evidence="19">The sequence shown here is derived from an EMBL/GenBank/DDBJ whole genome shotgun (WGS) entry which is preliminary data.</text>
</comment>
<dbReference type="Gene3D" id="3.40.50.2300">
    <property type="match status" value="1"/>
</dbReference>
<evidence type="ECO:0000256" key="11">
    <source>
        <dbReference type="ARBA" id="ARBA00023012"/>
    </source>
</evidence>
<dbReference type="GO" id="GO:0000155">
    <property type="term" value="F:phosphorelay sensor kinase activity"/>
    <property type="evidence" value="ECO:0007669"/>
    <property type="project" value="InterPro"/>
</dbReference>
<evidence type="ECO:0000256" key="16">
    <source>
        <dbReference type="SAM" id="Phobius"/>
    </source>
</evidence>
<dbReference type="InterPro" id="IPR005467">
    <property type="entry name" value="His_kinase_dom"/>
</dbReference>
<comment type="subcellular location">
    <subcellularLocation>
        <location evidence="2">Membrane</location>
    </subcellularLocation>
</comment>
<keyword evidence="14" id="KW-0175">Coiled coil</keyword>
<dbReference type="CDD" id="cd00082">
    <property type="entry name" value="HisKA"/>
    <property type="match status" value="1"/>
</dbReference>
<dbReference type="Pfam" id="PF00512">
    <property type="entry name" value="HisKA"/>
    <property type="match status" value="1"/>
</dbReference>
<feature type="modified residue" description="4-aspartylphosphate" evidence="13">
    <location>
        <position position="1101"/>
    </location>
</feature>
<keyword evidence="4 13" id="KW-0597">Phosphoprotein</keyword>
<dbReference type="InterPro" id="IPR001789">
    <property type="entry name" value="Sig_transdc_resp-reg_receiver"/>
</dbReference>
<evidence type="ECO:0000256" key="9">
    <source>
        <dbReference type="ARBA" id="ARBA00022840"/>
    </source>
</evidence>
<evidence type="ECO:0000256" key="1">
    <source>
        <dbReference type="ARBA" id="ARBA00000085"/>
    </source>
</evidence>
<dbReference type="eggNOG" id="KOG0519">
    <property type="taxonomic scope" value="Eukaryota"/>
</dbReference>
<keyword evidence="8" id="KW-0418">Kinase</keyword>
<keyword evidence="7" id="KW-0547">Nucleotide-binding</keyword>
<dbReference type="CDD" id="cd06225">
    <property type="entry name" value="HAMP"/>
    <property type="match status" value="1"/>
</dbReference>
<dbReference type="AlphaFoldDB" id="A0A1C1C9I5"/>
<dbReference type="VEuPathDB" id="FungiDB:G647_07857"/>
<feature type="compositionally biased region" description="Basic and acidic residues" evidence="15">
    <location>
        <begin position="1002"/>
        <end position="1027"/>
    </location>
</feature>
<dbReference type="Pfam" id="PF00072">
    <property type="entry name" value="Response_reg"/>
    <property type="match status" value="1"/>
</dbReference>
<dbReference type="SUPFAM" id="SSF52172">
    <property type="entry name" value="CheY-like"/>
    <property type="match status" value="1"/>
</dbReference>
<dbReference type="InterPro" id="IPR011006">
    <property type="entry name" value="CheY-like_superfamily"/>
</dbReference>
<dbReference type="SUPFAM" id="SSF55874">
    <property type="entry name" value="ATPase domain of HSP90 chaperone/DNA topoisomerase II/histidine kinase"/>
    <property type="match status" value="1"/>
</dbReference>
<evidence type="ECO:0000256" key="4">
    <source>
        <dbReference type="ARBA" id="ARBA00022553"/>
    </source>
</evidence>
<dbReference type="PROSITE" id="PS50110">
    <property type="entry name" value="RESPONSE_REGULATORY"/>
    <property type="match status" value="1"/>
</dbReference>
<dbReference type="CDD" id="cd16922">
    <property type="entry name" value="HATPase_EvgS-ArcB-TorS-like"/>
    <property type="match status" value="1"/>
</dbReference>
<keyword evidence="11" id="KW-0902">Two-component regulatory system</keyword>
<feature type="region of interest" description="Disordered" evidence="15">
    <location>
        <begin position="1168"/>
        <end position="1191"/>
    </location>
</feature>
<protein>
    <recommendedName>
        <fullName evidence="3">histidine kinase</fullName>
        <ecNumber evidence="3">2.7.13.3</ecNumber>
    </recommendedName>
</protein>
<dbReference type="Proteomes" id="UP000094526">
    <property type="component" value="Unassembled WGS sequence"/>
</dbReference>
<evidence type="ECO:0000259" key="17">
    <source>
        <dbReference type="PROSITE" id="PS50109"/>
    </source>
</evidence>
<evidence type="ECO:0000256" key="2">
    <source>
        <dbReference type="ARBA" id="ARBA00004370"/>
    </source>
</evidence>
<feature type="domain" description="Histidine kinase" evidence="17">
    <location>
        <begin position="579"/>
        <end position="885"/>
    </location>
</feature>
<dbReference type="PANTHER" id="PTHR43047:SF72">
    <property type="entry name" value="OSMOSENSING HISTIDINE PROTEIN KINASE SLN1"/>
    <property type="match status" value="1"/>
</dbReference>
<dbReference type="PROSITE" id="PS50109">
    <property type="entry name" value="HIS_KIN"/>
    <property type="match status" value="1"/>
</dbReference>
<dbReference type="SMART" id="SM00388">
    <property type="entry name" value="HisKA"/>
    <property type="match status" value="1"/>
</dbReference>
<evidence type="ECO:0000256" key="10">
    <source>
        <dbReference type="ARBA" id="ARBA00022989"/>
    </source>
</evidence>
<evidence type="ECO:0000256" key="14">
    <source>
        <dbReference type="SAM" id="Coils"/>
    </source>
</evidence>
<keyword evidence="20" id="KW-1185">Reference proteome</keyword>
<evidence type="ECO:0000256" key="7">
    <source>
        <dbReference type="ARBA" id="ARBA00022741"/>
    </source>
</evidence>
<evidence type="ECO:0000256" key="5">
    <source>
        <dbReference type="ARBA" id="ARBA00022679"/>
    </source>
</evidence>
<evidence type="ECO:0000256" key="13">
    <source>
        <dbReference type="PROSITE-ProRule" id="PRU00169"/>
    </source>
</evidence>
<dbReference type="InterPro" id="IPR003594">
    <property type="entry name" value="HATPase_dom"/>
</dbReference>
<dbReference type="InterPro" id="IPR003661">
    <property type="entry name" value="HisK_dim/P_dom"/>
</dbReference>
<sequence length="1191" mass="131329">MPTVRRLSWTSNSELRQTLGSDSSESSLKNERHFSEHPRNKMRLRVHIRDQLCLLILLTNLLALMVLAVSTWYQSVHYLKQAKAQTLVVTANLKADQVAQQISLFRSSVQQISTRQVLQDFMRDFNNGNHSEELFESIKNNLEVTLSDGYENAILLQAAVFPRATTPDQGNRALTYLTGPGITGNIVLPTTYENGTPVMLGEDGPGYPPQLYPNLTYDQTSDAYNAFYADKLLDNNSTLLLGPLFLRSNSSLLSLTLPINNNTSRVDILGWLTVVLDAKALYDVVGSRVGLGKSGEVVIIGPGGRPDNLFAERVDGRTEAENANVALQFVLPPYSNRHPARANDPYLPFPMKDYPAVIRAWSDINGELNNAGGLMSTHNEEGFRTSLGYARVSSGIVDWVLVFAQSHGEVVAPINQLRRTVIACIFSVIGAIMLVCFPIAHYAVKPIIALRTAAKNSVTTYEAYDPSAKSDTASESTLEKTDLLQEKGPLQSVCKRSAKKKNLVRPVRVFKIPERVPERKHLVWDELSELTGTFNEMADELSIQYRKLEDRVKMRTAELEQSRNAAEAANESKTLFIANVSHELRTPLNGIIGMCAIAMQEEDMHSVRQSLKIIYKSSDLLLHLLNDLLTFSRSSIGQNFAIEEDTFRLVDIGSQLISIFEKQASESDISLRVVFIGTEPPVPGDFDQEAQEDVIVARHDMTGAIQRQKTNVLAKGPADIGPLREVGLRGDKNRILQILMNLLSNALKFTPAKGTVEMRIRYKGFVEPEDMPEVKYSNSKTSQQATLSRTFQRVSPEKFQPKSSLKGLLFDFEVEDTGPGIPEHLQQDIFKPFVQGDLALSKKHGGVGLGLAICSQLAGMMGGTLQLKSTVDIGSTFTFSIPLRYTKEVVPSVTDSLARPRAGSITSSVQFETFTTRSGKTRDVRSLQSKQNSLYSTNQDKDSQLDVPRLVGFSQPYLIDANMSSENVEGTTPHPPQTKQERSQSFPSQSARLAPILSVPTPEERGDRPELKVRENEKAQKPLERKSSLASPSSSGSLKVLVAEDNPVNQQVILKLLKLEKVLDVTLAEDGEQAVNIVQKSLAAPEDENEKPKHFSLVLMDIQMPKMDGIQATKKIRELGFDAPILALTAFDHESNRAACEDAGMNGFLPKPIKRTALRNVLEEYKSPVAGDAAGEAPGDAKGNGEGSNSG</sequence>
<dbReference type="PRINTS" id="PR00344">
    <property type="entry name" value="BCTRLSENSOR"/>
</dbReference>
<name>A0A1C1C9I5_9EURO</name>
<keyword evidence="9" id="KW-0067">ATP-binding</keyword>
<feature type="domain" description="Response regulatory" evidence="18">
    <location>
        <begin position="1039"/>
        <end position="1166"/>
    </location>
</feature>
<gene>
    <name evidence="19" type="ORF">CLCR_05369</name>
</gene>
<evidence type="ECO:0000256" key="3">
    <source>
        <dbReference type="ARBA" id="ARBA00012438"/>
    </source>
</evidence>
<keyword evidence="6 16" id="KW-0812">Transmembrane</keyword>
<dbReference type="Gene3D" id="3.30.565.10">
    <property type="entry name" value="Histidine kinase-like ATPase, C-terminal domain"/>
    <property type="match status" value="1"/>
</dbReference>
<dbReference type="Gene3D" id="6.10.340.10">
    <property type="match status" value="1"/>
</dbReference>
<dbReference type="InterPro" id="IPR036097">
    <property type="entry name" value="HisK_dim/P_sf"/>
</dbReference>
<evidence type="ECO:0000256" key="12">
    <source>
        <dbReference type="ARBA" id="ARBA00023136"/>
    </source>
</evidence>
<proteinExistence type="predicted"/>
<keyword evidence="12 16" id="KW-0472">Membrane</keyword>
<organism evidence="19 20">
    <name type="scientific">Cladophialophora carrionii</name>
    <dbReference type="NCBI Taxonomy" id="86049"/>
    <lineage>
        <taxon>Eukaryota</taxon>
        <taxon>Fungi</taxon>
        <taxon>Dikarya</taxon>
        <taxon>Ascomycota</taxon>
        <taxon>Pezizomycotina</taxon>
        <taxon>Eurotiomycetes</taxon>
        <taxon>Chaetothyriomycetidae</taxon>
        <taxon>Chaetothyriales</taxon>
        <taxon>Herpotrichiellaceae</taxon>
        <taxon>Cladophialophora</taxon>
    </lineage>
</organism>
<dbReference type="Pfam" id="PF02518">
    <property type="entry name" value="HATPase_c"/>
    <property type="match status" value="1"/>
</dbReference>
<dbReference type="SUPFAM" id="SSF47384">
    <property type="entry name" value="Homodimeric domain of signal transducing histidine kinase"/>
    <property type="match status" value="1"/>
</dbReference>
<dbReference type="OrthoDB" id="60033at2759"/>